<evidence type="ECO:0000313" key="3">
    <source>
        <dbReference type="Proteomes" id="UP000007374"/>
    </source>
</evidence>
<keyword evidence="3" id="KW-1185">Reference proteome</keyword>
<evidence type="ECO:0000313" key="2">
    <source>
        <dbReference type="EMBL" id="EKF40519.1"/>
    </source>
</evidence>
<organism evidence="2 3">
    <name type="scientific">Nitratireductor indicus C115</name>
    <dbReference type="NCBI Taxonomy" id="1231190"/>
    <lineage>
        <taxon>Bacteria</taxon>
        <taxon>Pseudomonadati</taxon>
        <taxon>Pseudomonadota</taxon>
        <taxon>Alphaproteobacteria</taxon>
        <taxon>Hyphomicrobiales</taxon>
        <taxon>Phyllobacteriaceae</taxon>
        <taxon>Nitratireductor</taxon>
    </lineage>
</organism>
<protein>
    <recommendedName>
        <fullName evidence="4">Lipoprotein</fullName>
    </recommendedName>
</protein>
<gene>
    <name evidence="2" type="ORF">NA8A_20382</name>
</gene>
<dbReference type="STRING" id="721133.SAMN05216176_104316"/>
<evidence type="ECO:0008006" key="4">
    <source>
        <dbReference type="Google" id="ProtNLM"/>
    </source>
</evidence>
<dbReference type="EMBL" id="AMSI01000017">
    <property type="protein sequence ID" value="EKF40519.1"/>
    <property type="molecule type" value="Genomic_DNA"/>
</dbReference>
<dbReference type="PATRIC" id="fig|1231190.3.peg.4215"/>
<feature type="chain" id="PRO_5003862519" description="Lipoprotein" evidence="1">
    <location>
        <begin position="22"/>
        <end position="204"/>
    </location>
</feature>
<dbReference type="Proteomes" id="UP000007374">
    <property type="component" value="Unassembled WGS sequence"/>
</dbReference>
<comment type="caution">
    <text evidence="2">The sequence shown here is derived from an EMBL/GenBank/DDBJ whole genome shotgun (WGS) entry which is preliminary data.</text>
</comment>
<dbReference type="OrthoDB" id="8030263at2"/>
<sequence>MPRPFFSKRLLTLLSPLALCACMTANPRALYELSRFDPFNAEPDAIGVAVKTDRNLRVQTGDVELRVALESENPKQTFDERFILSVDGAAAPGNLAKELGPHDHVLAAAIAPQDQSRFRIVQEKARTARAQNTTKGKGTLSISVSGLCRTGPLSSAKPTVRNYMRTVANGDFFPLSGEIPLSEVFGKAALSAQEIPACKEVRPR</sequence>
<dbReference type="PROSITE" id="PS51257">
    <property type="entry name" value="PROKAR_LIPOPROTEIN"/>
    <property type="match status" value="1"/>
</dbReference>
<evidence type="ECO:0000256" key="1">
    <source>
        <dbReference type="SAM" id="SignalP"/>
    </source>
</evidence>
<dbReference type="RefSeq" id="WP_009452296.1">
    <property type="nucleotide sequence ID" value="NZ_AMSI01000017.1"/>
</dbReference>
<dbReference type="eggNOG" id="ENOG5032RM6">
    <property type="taxonomic scope" value="Bacteria"/>
</dbReference>
<proteinExistence type="predicted"/>
<name>K2NRU0_9HYPH</name>
<accession>K2NRU0</accession>
<reference evidence="2 3" key="1">
    <citation type="journal article" date="2012" name="J. Bacteriol.">
        <title>Genome Sequence of Nitratireductor indicus Type Strain C115.</title>
        <authorList>
            <person name="Lai Q."/>
            <person name="Li G."/>
            <person name="Yu Z."/>
            <person name="Shao Z."/>
        </authorList>
    </citation>
    <scope>NUCLEOTIDE SEQUENCE [LARGE SCALE GENOMIC DNA]</scope>
    <source>
        <strain evidence="2 3">C115</strain>
    </source>
</reference>
<dbReference type="AlphaFoldDB" id="K2NRU0"/>
<keyword evidence="1" id="KW-0732">Signal</keyword>
<feature type="signal peptide" evidence="1">
    <location>
        <begin position="1"/>
        <end position="21"/>
    </location>
</feature>